<dbReference type="Gene3D" id="1.20.120.740">
    <property type="entry name" value="YgfB uncharacterised protein family UPF0149, PF03695"/>
    <property type="match status" value="1"/>
</dbReference>
<accession>A0A8J3E8N6</accession>
<gene>
    <name evidence="2" type="ORF">GCM10010995_09990</name>
</gene>
<dbReference type="Pfam" id="PF03695">
    <property type="entry name" value="UPF0149"/>
    <property type="match status" value="1"/>
</dbReference>
<dbReference type="GO" id="GO:0005829">
    <property type="term" value="C:cytosol"/>
    <property type="evidence" value="ECO:0007669"/>
    <property type="project" value="TreeGrafter"/>
</dbReference>
<dbReference type="PANTHER" id="PTHR37528">
    <property type="entry name" value="UPF0149 PROTEIN YGFB"/>
    <property type="match status" value="1"/>
</dbReference>
<comment type="similarity">
    <text evidence="1">Belongs to the UPF0149 family.</text>
</comment>
<reference evidence="2" key="2">
    <citation type="submission" date="2020-09" db="EMBL/GenBank/DDBJ databases">
        <authorList>
            <person name="Sun Q."/>
            <person name="Zhou Y."/>
        </authorList>
    </citation>
    <scope>NUCLEOTIDE SEQUENCE</scope>
    <source>
        <strain evidence="2">CGMCC 1.15758</strain>
    </source>
</reference>
<evidence type="ECO:0000313" key="2">
    <source>
        <dbReference type="EMBL" id="GGF94752.1"/>
    </source>
</evidence>
<reference evidence="2" key="1">
    <citation type="journal article" date="2014" name="Int. J. Syst. Evol. Microbiol.">
        <title>Complete genome sequence of Corynebacterium casei LMG S-19264T (=DSM 44701T), isolated from a smear-ripened cheese.</title>
        <authorList>
            <consortium name="US DOE Joint Genome Institute (JGI-PGF)"/>
            <person name="Walter F."/>
            <person name="Albersmeier A."/>
            <person name="Kalinowski J."/>
            <person name="Ruckert C."/>
        </authorList>
    </citation>
    <scope>NUCLEOTIDE SEQUENCE</scope>
    <source>
        <strain evidence="2">CGMCC 1.15758</strain>
    </source>
</reference>
<protein>
    <submittedName>
        <fullName evidence="2">5-formyltetrahydrofolate cyclo-ligase</fullName>
    </submittedName>
</protein>
<dbReference type="RefSeq" id="WP_117002027.1">
    <property type="nucleotide sequence ID" value="NZ_BMJS01000008.1"/>
</dbReference>
<dbReference type="EMBL" id="BMJS01000008">
    <property type="protein sequence ID" value="GGF94752.1"/>
    <property type="molecule type" value="Genomic_DNA"/>
</dbReference>
<dbReference type="OrthoDB" id="9783391at2"/>
<comment type="caution">
    <text evidence="2">The sequence shown here is derived from an EMBL/GenBank/DDBJ whole genome shotgun (WGS) entry which is preliminary data.</text>
</comment>
<sequence>MQITEKQVLPDYQEVTAALRKINALSEASEAHALLCALFTGGAEVRIEAWMDSLMAEPIEAGDVVAQGALKVLAEMYQVTKAQFLAQDMHFDLLLPDDEEKFYMRIDALAMWCQGFLSGLGLMEIDYTKGSVEVQEAIADLIDMSRLQYDDEVTGQEDEERAYMELVEYTKVAVLLIHSEFGLKRLYS</sequence>
<dbReference type="AlphaFoldDB" id="A0A8J3E8N6"/>
<evidence type="ECO:0000256" key="1">
    <source>
        <dbReference type="ARBA" id="ARBA00038308"/>
    </source>
</evidence>
<dbReference type="InterPro" id="IPR011978">
    <property type="entry name" value="YgfB-like"/>
</dbReference>
<dbReference type="InterPro" id="IPR036255">
    <property type="entry name" value="YgfB-like_sf"/>
</dbReference>
<dbReference type="Proteomes" id="UP000636949">
    <property type="component" value="Unassembled WGS sequence"/>
</dbReference>
<evidence type="ECO:0000313" key="3">
    <source>
        <dbReference type="Proteomes" id="UP000636949"/>
    </source>
</evidence>
<organism evidence="2 3">
    <name type="scientific">Cysteiniphilum litorale</name>
    <dbReference type="NCBI Taxonomy" id="2056700"/>
    <lineage>
        <taxon>Bacteria</taxon>
        <taxon>Pseudomonadati</taxon>
        <taxon>Pseudomonadota</taxon>
        <taxon>Gammaproteobacteria</taxon>
        <taxon>Thiotrichales</taxon>
        <taxon>Fastidiosibacteraceae</taxon>
        <taxon>Cysteiniphilum</taxon>
    </lineage>
</organism>
<proteinExistence type="inferred from homology"/>
<name>A0A8J3E8N6_9GAMM</name>
<keyword evidence="3" id="KW-1185">Reference proteome</keyword>
<dbReference type="SUPFAM" id="SSF101327">
    <property type="entry name" value="YgfB-like"/>
    <property type="match status" value="1"/>
</dbReference>
<dbReference type="PANTHER" id="PTHR37528:SF1">
    <property type="entry name" value="UPF0149 PROTEIN YGFB"/>
    <property type="match status" value="1"/>
</dbReference>
<dbReference type="NCBIfam" id="TIGR02292">
    <property type="entry name" value="ygfB_yecA"/>
    <property type="match status" value="1"/>
</dbReference>